<evidence type="ECO:0000259" key="8">
    <source>
        <dbReference type="Pfam" id="PF02687"/>
    </source>
</evidence>
<keyword evidence="3 7" id="KW-0812">Transmembrane</keyword>
<feature type="transmembrane region" description="Helical" evidence="7">
    <location>
        <begin position="302"/>
        <end position="327"/>
    </location>
</feature>
<evidence type="ECO:0000256" key="2">
    <source>
        <dbReference type="ARBA" id="ARBA00022475"/>
    </source>
</evidence>
<dbReference type="RefSeq" id="WP_315994722.1">
    <property type="nucleotide sequence ID" value="NZ_JAWDIS010000002.1"/>
</dbReference>
<evidence type="ECO:0000256" key="5">
    <source>
        <dbReference type="ARBA" id="ARBA00023136"/>
    </source>
</evidence>
<evidence type="ECO:0000256" key="1">
    <source>
        <dbReference type="ARBA" id="ARBA00004651"/>
    </source>
</evidence>
<comment type="caution">
    <text evidence="10">The sequence shown here is derived from an EMBL/GenBank/DDBJ whole genome shotgun (WGS) entry which is preliminary data.</text>
</comment>
<comment type="similarity">
    <text evidence="6">Belongs to the ABC-4 integral membrane protein family.</text>
</comment>
<protein>
    <submittedName>
        <fullName evidence="10">ABC transporter permease</fullName>
    </submittedName>
</protein>
<evidence type="ECO:0000256" key="7">
    <source>
        <dbReference type="SAM" id="Phobius"/>
    </source>
</evidence>
<dbReference type="Pfam" id="PF02687">
    <property type="entry name" value="FtsX"/>
    <property type="match status" value="1"/>
</dbReference>
<evidence type="ECO:0000256" key="3">
    <source>
        <dbReference type="ARBA" id="ARBA00022692"/>
    </source>
</evidence>
<keyword evidence="5 7" id="KW-0472">Membrane</keyword>
<sequence length="432" mass="45557">MRGVSAVVGALLEAWQEVRVHRTRVLLSLVGVAVAVCSLTTVVALGAIVQQANQELSERQSGRPASLSVSAYRTDGGTLAPEAMDAAWSDVVERYDISYATRVVQTTQSVPFRDGIVQVPTQAVDQPFGEMHRVRMAEGEWFTERDVQQLAPRLIVNEIFYDRMGRPPLETHPMVALGGQGLPNAASGIPSGGVRAVVVGVTPSATWEIEPSMYMLGSQLQAMQAAAAGERGDAAAAPSDPYGGGGPVIPSYEMWVPPEIADQLTEVVKRDLRAALGTGVEVTADRRDWATYGDDPFLVTKMVVIGIAVLVLLLGALGLVNIALVTVKQRVREIGIRRSFGATASRVFFAVMLESVVATVVAGAAGVTVSILVVQSPAVRELIGQGMVTDFPPFPVDAAVTGLVAATAVGAIAGLLPALVAVRVKVIDAIRY</sequence>
<keyword evidence="11" id="KW-1185">Reference proteome</keyword>
<dbReference type="InterPro" id="IPR050250">
    <property type="entry name" value="Macrolide_Exporter_MacB"/>
</dbReference>
<dbReference type="Pfam" id="PF12704">
    <property type="entry name" value="MacB_PCD"/>
    <property type="match status" value="1"/>
</dbReference>
<evidence type="ECO:0000313" key="10">
    <source>
        <dbReference type="EMBL" id="MDU0367509.1"/>
    </source>
</evidence>
<evidence type="ECO:0000313" key="11">
    <source>
        <dbReference type="Proteomes" id="UP001263371"/>
    </source>
</evidence>
<dbReference type="Proteomes" id="UP001263371">
    <property type="component" value="Unassembled WGS sequence"/>
</dbReference>
<reference evidence="10 11" key="1">
    <citation type="submission" date="2023-09" db="EMBL/GenBank/DDBJ databases">
        <title>Microbacterium fusihabitans sp. nov., Microbacterium phycihabitans sp. nov., and Microbacterium cervinum sp. nov., isolated from dried seaweeds of beach.</title>
        <authorList>
            <person name="Lee S.D."/>
        </authorList>
    </citation>
    <scope>NUCLEOTIDE SEQUENCE [LARGE SCALE GENOMIC DNA]</scope>
    <source>
        <strain evidence="10 11">KSW4-17</strain>
    </source>
</reference>
<keyword evidence="2" id="KW-1003">Cell membrane</keyword>
<feature type="transmembrane region" description="Helical" evidence="7">
    <location>
        <begin position="25"/>
        <end position="49"/>
    </location>
</feature>
<dbReference type="PANTHER" id="PTHR30572">
    <property type="entry name" value="MEMBRANE COMPONENT OF TRANSPORTER-RELATED"/>
    <property type="match status" value="1"/>
</dbReference>
<feature type="domain" description="MacB-like periplasmic core" evidence="9">
    <location>
        <begin position="26"/>
        <end position="202"/>
    </location>
</feature>
<dbReference type="InterPro" id="IPR003838">
    <property type="entry name" value="ABC3_permease_C"/>
</dbReference>
<evidence type="ECO:0000256" key="4">
    <source>
        <dbReference type="ARBA" id="ARBA00022989"/>
    </source>
</evidence>
<gene>
    <name evidence="10" type="ORF">RWH45_09785</name>
</gene>
<accession>A0ABU3T807</accession>
<feature type="transmembrane region" description="Helical" evidence="7">
    <location>
        <begin position="347"/>
        <end position="374"/>
    </location>
</feature>
<evidence type="ECO:0000259" key="9">
    <source>
        <dbReference type="Pfam" id="PF12704"/>
    </source>
</evidence>
<name>A0ABU3T807_9MICO</name>
<feature type="domain" description="ABC3 transporter permease C-terminal" evidence="8">
    <location>
        <begin position="306"/>
        <end position="421"/>
    </location>
</feature>
<dbReference type="EMBL" id="JAWDIS010000002">
    <property type="protein sequence ID" value="MDU0367509.1"/>
    <property type="molecule type" value="Genomic_DNA"/>
</dbReference>
<feature type="transmembrane region" description="Helical" evidence="7">
    <location>
        <begin position="394"/>
        <end position="422"/>
    </location>
</feature>
<keyword evidence="4 7" id="KW-1133">Transmembrane helix</keyword>
<comment type="subcellular location">
    <subcellularLocation>
        <location evidence="1">Cell membrane</location>
        <topology evidence="1">Multi-pass membrane protein</topology>
    </subcellularLocation>
</comment>
<organism evidence="10 11">
    <name type="scientific">Microbacterium galbum</name>
    <dbReference type="NCBI Taxonomy" id="3075994"/>
    <lineage>
        <taxon>Bacteria</taxon>
        <taxon>Bacillati</taxon>
        <taxon>Actinomycetota</taxon>
        <taxon>Actinomycetes</taxon>
        <taxon>Micrococcales</taxon>
        <taxon>Microbacteriaceae</taxon>
        <taxon>Microbacterium</taxon>
    </lineage>
</organism>
<evidence type="ECO:0000256" key="6">
    <source>
        <dbReference type="ARBA" id="ARBA00038076"/>
    </source>
</evidence>
<dbReference type="InterPro" id="IPR025857">
    <property type="entry name" value="MacB_PCD"/>
</dbReference>
<proteinExistence type="inferred from homology"/>
<dbReference type="PANTHER" id="PTHR30572:SF4">
    <property type="entry name" value="ABC TRANSPORTER PERMEASE YTRF"/>
    <property type="match status" value="1"/>
</dbReference>